<protein>
    <submittedName>
        <fullName evidence="1">Uncharacterized protein</fullName>
    </submittedName>
</protein>
<gene>
    <name evidence="1" type="ORF">H6P81_003271</name>
</gene>
<name>A0AAV7FGI5_ARIFI</name>
<dbReference type="AlphaFoldDB" id="A0AAV7FGI5"/>
<evidence type="ECO:0000313" key="1">
    <source>
        <dbReference type="EMBL" id="KAG9458763.1"/>
    </source>
</evidence>
<sequence>MVLNAPWGSDGLADGANNADGLLWKNKAVMVLFERQDGFISRAKADGLFVMPGGDGPDPVCRAKAGPGPAEGEVGRSRQRLKGYQRMFWITQWRQRSFLARLHIPADDDKEFSWSKLKEVIQDIYQGGGMVQSQQENAPQWPTLALKGSEDRLEVVEEEEITEKGDIELPCDLWRIGEEKLGSVMILTVEKKGITVGEVKTMVEKSIPPVKQALAPLQNLHPRLFKLTLEESPPNPLLLQRLPHPLSTVSTLQSLRIVFLQGTST</sequence>
<dbReference type="EMBL" id="JAINDJ010000002">
    <property type="protein sequence ID" value="KAG9458763.1"/>
    <property type="molecule type" value="Genomic_DNA"/>
</dbReference>
<organism evidence="1 2">
    <name type="scientific">Aristolochia fimbriata</name>
    <name type="common">White veined hardy Dutchman's pipe vine</name>
    <dbReference type="NCBI Taxonomy" id="158543"/>
    <lineage>
        <taxon>Eukaryota</taxon>
        <taxon>Viridiplantae</taxon>
        <taxon>Streptophyta</taxon>
        <taxon>Embryophyta</taxon>
        <taxon>Tracheophyta</taxon>
        <taxon>Spermatophyta</taxon>
        <taxon>Magnoliopsida</taxon>
        <taxon>Magnoliidae</taxon>
        <taxon>Piperales</taxon>
        <taxon>Aristolochiaceae</taxon>
        <taxon>Aristolochia</taxon>
    </lineage>
</organism>
<accession>A0AAV7FGI5</accession>
<comment type="caution">
    <text evidence="1">The sequence shown here is derived from an EMBL/GenBank/DDBJ whole genome shotgun (WGS) entry which is preliminary data.</text>
</comment>
<evidence type="ECO:0000313" key="2">
    <source>
        <dbReference type="Proteomes" id="UP000825729"/>
    </source>
</evidence>
<dbReference type="Proteomes" id="UP000825729">
    <property type="component" value="Unassembled WGS sequence"/>
</dbReference>
<keyword evidence="2" id="KW-1185">Reference proteome</keyword>
<reference evidence="1 2" key="1">
    <citation type="submission" date="2021-07" db="EMBL/GenBank/DDBJ databases">
        <title>The Aristolochia fimbriata genome: insights into angiosperm evolution, floral development and chemical biosynthesis.</title>
        <authorList>
            <person name="Jiao Y."/>
        </authorList>
    </citation>
    <scope>NUCLEOTIDE SEQUENCE [LARGE SCALE GENOMIC DNA]</scope>
    <source>
        <strain evidence="1">IBCAS-2021</strain>
        <tissue evidence="1">Leaf</tissue>
    </source>
</reference>
<proteinExistence type="predicted"/>